<evidence type="ECO:0000313" key="1">
    <source>
        <dbReference type="EMBL" id="GMN31014.1"/>
    </source>
</evidence>
<accession>A0AA88D9I2</accession>
<name>A0AA88D9I2_FICCA</name>
<sequence>MPGLEILNPRDRHSWKLVPAMENGLIALVGNYLEVLSNGLYKSVGRKVARSSQSGCVSVGSFHSLPMEERVEPALELLHKDKKSQEV</sequence>
<evidence type="ECO:0000313" key="2">
    <source>
        <dbReference type="Proteomes" id="UP001187192"/>
    </source>
</evidence>
<dbReference type="SUPFAM" id="SSF51197">
    <property type="entry name" value="Clavaminate synthase-like"/>
    <property type="match status" value="1"/>
</dbReference>
<dbReference type="Gene3D" id="2.60.120.330">
    <property type="entry name" value="B-lactam Antibiotic, Isopenicillin N Synthase, Chain"/>
    <property type="match status" value="1"/>
</dbReference>
<comment type="caution">
    <text evidence="1">The sequence shown here is derived from an EMBL/GenBank/DDBJ whole genome shotgun (WGS) entry which is preliminary data.</text>
</comment>
<proteinExistence type="predicted"/>
<keyword evidence="2" id="KW-1185">Reference proteome</keyword>
<organism evidence="1 2">
    <name type="scientific">Ficus carica</name>
    <name type="common">Common fig</name>
    <dbReference type="NCBI Taxonomy" id="3494"/>
    <lineage>
        <taxon>Eukaryota</taxon>
        <taxon>Viridiplantae</taxon>
        <taxon>Streptophyta</taxon>
        <taxon>Embryophyta</taxon>
        <taxon>Tracheophyta</taxon>
        <taxon>Spermatophyta</taxon>
        <taxon>Magnoliopsida</taxon>
        <taxon>eudicotyledons</taxon>
        <taxon>Gunneridae</taxon>
        <taxon>Pentapetalae</taxon>
        <taxon>rosids</taxon>
        <taxon>fabids</taxon>
        <taxon>Rosales</taxon>
        <taxon>Moraceae</taxon>
        <taxon>Ficeae</taxon>
        <taxon>Ficus</taxon>
    </lineage>
</organism>
<dbReference type="InterPro" id="IPR027443">
    <property type="entry name" value="IPNS-like_sf"/>
</dbReference>
<protein>
    <submittedName>
        <fullName evidence="1">Uncharacterized protein</fullName>
    </submittedName>
</protein>
<dbReference type="EMBL" id="BTGU01000003">
    <property type="protein sequence ID" value="GMN31014.1"/>
    <property type="molecule type" value="Genomic_DNA"/>
</dbReference>
<dbReference type="Proteomes" id="UP001187192">
    <property type="component" value="Unassembled WGS sequence"/>
</dbReference>
<dbReference type="AlphaFoldDB" id="A0AA88D9I2"/>
<reference evidence="1" key="1">
    <citation type="submission" date="2023-07" db="EMBL/GenBank/DDBJ databases">
        <title>draft genome sequence of fig (Ficus carica).</title>
        <authorList>
            <person name="Takahashi T."/>
            <person name="Nishimura K."/>
        </authorList>
    </citation>
    <scope>NUCLEOTIDE SEQUENCE</scope>
</reference>
<gene>
    <name evidence="1" type="ORF">TIFTF001_003063</name>
</gene>